<sequence length="234" mass="23985">MTTPLTSQERTAFYSAAVVGLRALDARERTARRFGADADARWTQFAGALGPGDRLDILLRDAAGTWGAAFSPSACFGFFGLADDEPFGPDWGGIDDHTAKRLLAEANGPPTLDHVASALGVKSASVSVPPLTSATKLVIAGGAALVAVAKAFAEDRALSWTDQVVAVADNAAFRQLAGLAAVLLGARGRTVIVRPIADAASALRALGFAHIDAALVSDDAEPSAAEFARSVGGK</sequence>
<comment type="caution">
    <text evidence="1">The sequence shown here is derived from an EMBL/GenBank/DDBJ whole genome shotgun (WGS) entry which is preliminary data.</text>
</comment>
<evidence type="ECO:0000313" key="1">
    <source>
        <dbReference type="EMBL" id="NMO16000.1"/>
    </source>
</evidence>
<keyword evidence="2" id="KW-1185">Reference proteome</keyword>
<evidence type="ECO:0000313" key="2">
    <source>
        <dbReference type="Proteomes" id="UP000518300"/>
    </source>
</evidence>
<dbReference type="EMBL" id="JABBJJ010000053">
    <property type="protein sequence ID" value="NMO16000.1"/>
    <property type="molecule type" value="Genomic_DNA"/>
</dbReference>
<gene>
    <name evidence="1" type="ORF">HG543_14240</name>
</gene>
<dbReference type="Proteomes" id="UP000518300">
    <property type="component" value="Unassembled WGS sequence"/>
</dbReference>
<organism evidence="1 2">
    <name type="scientific">Pyxidicoccus fallax</name>
    <dbReference type="NCBI Taxonomy" id="394095"/>
    <lineage>
        <taxon>Bacteria</taxon>
        <taxon>Pseudomonadati</taxon>
        <taxon>Myxococcota</taxon>
        <taxon>Myxococcia</taxon>
        <taxon>Myxococcales</taxon>
        <taxon>Cystobacterineae</taxon>
        <taxon>Myxococcaceae</taxon>
        <taxon>Pyxidicoccus</taxon>
    </lineage>
</organism>
<proteinExistence type="predicted"/>
<reference evidence="1 2" key="1">
    <citation type="submission" date="2020-04" db="EMBL/GenBank/DDBJ databases">
        <title>Draft genome of Pyxidicoccus fallax type strain.</title>
        <authorList>
            <person name="Whitworth D.E."/>
        </authorList>
    </citation>
    <scope>NUCLEOTIDE SEQUENCE [LARGE SCALE GENOMIC DNA]</scope>
    <source>
        <strain evidence="1 2">DSM 14698</strain>
    </source>
</reference>
<accession>A0A848LAB6</accession>
<dbReference type="AlphaFoldDB" id="A0A848LAB6"/>
<name>A0A848LAB6_9BACT</name>
<protein>
    <submittedName>
        <fullName evidence="1">Uncharacterized protein</fullName>
    </submittedName>
</protein>
<dbReference type="RefSeq" id="WP_169345295.1">
    <property type="nucleotide sequence ID" value="NZ_JABBJJ010000053.1"/>
</dbReference>